<reference evidence="5 6" key="1">
    <citation type="submission" date="2015-03" db="EMBL/GenBank/DDBJ databases">
        <authorList>
            <person name="Lepp D."/>
            <person name="Hassan Y.I."/>
            <person name="Li X.-Z."/>
            <person name="Zhou T."/>
        </authorList>
    </citation>
    <scope>NUCLEOTIDE SEQUENCE [LARGE SCALE GENOMIC DNA]</scope>
    <source>
        <strain evidence="5 6">Cr7-05</strain>
    </source>
</reference>
<dbReference type="PANTHER" id="PTHR43531">
    <property type="entry name" value="PROTEIN ICFG"/>
    <property type="match status" value="1"/>
</dbReference>
<dbReference type="SUPFAM" id="SSF58104">
    <property type="entry name" value="Methyl-accepting chemotaxis protein (MCP) signaling domain"/>
    <property type="match status" value="1"/>
</dbReference>
<evidence type="ECO:0000256" key="3">
    <source>
        <dbReference type="PROSITE-ProRule" id="PRU00284"/>
    </source>
</evidence>
<dbReference type="EMBL" id="LAPV01000095">
    <property type="protein sequence ID" value="KKC33127.1"/>
    <property type="molecule type" value="Genomic_DNA"/>
</dbReference>
<organism evidence="5 6">
    <name type="scientific">Devosia psychrophila</name>
    <dbReference type="NCBI Taxonomy" id="728005"/>
    <lineage>
        <taxon>Bacteria</taxon>
        <taxon>Pseudomonadati</taxon>
        <taxon>Pseudomonadota</taxon>
        <taxon>Alphaproteobacteria</taxon>
        <taxon>Hyphomicrobiales</taxon>
        <taxon>Devosiaceae</taxon>
        <taxon>Devosia</taxon>
    </lineage>
</organism>
<comment type="caution">
    <text evidence="5">The sequence shown here is derived from an EMBL/GenBank/DDBJ whole genome shotgun (WGS) entry which is preliminary data.</text>
</comment>
<dbReference type="Proteomes" id="UP000033519">
    <property type="component" value="Unassembled WGS sequence"/>
</dbReference>
<sequence length="178" mass="18855">MGSAAAKGFAVVAIEVRRLAQSAAQASSGVKVLIDQSAHEVSGGSKLVADAAGKLLSMLESIKENNSLLDDIARASGEQAASIEEVNTAVRAMDEMTQHNAALVEEINAAVEQNEVQASELDRVVDIFRLDAKVQPNRIEQKPAAVAGIKGLQQRLKSATLYYSPHGNAAIKGDWSEF</sequence>
<feature type="domain" description="Methyl-accepting transducer" evidence="4">
    <location>
        <begin position="1"/>
        <end position="115"/>
    </location>
</feature>
<keyword evidence="3" id="KW-0807">Transducer</keyword>
<name>A0ABR5DYQ1_9HYPH</name>
<dbReference type="PROSITE" id="PS50111">
    <property type="entry name" value="CHEMOTAXIS_TRANSDUC_2"/>
    <property type="match status" value="1"/>
</dbReference>
<evidence type="ECO:0000259" key="4">
    <source>
        <dbReference type="PROSITE" id="PS50111"/>
    </source>
</evidence>
<dbReference type="RefSeq" id="WP_046170913.1">
    <property type="nucleotide sequence ID" value="NZ_LAPV01000095.1"/>
</dbReference>
<dbReference type="PANTHER" id="PTHR43531:SF14">
    <property type="entry name" value="METHYL-ACCEPTING CHEMOTAXIS PROTEIN I-RELATED"/>
    <property type="match status" value="1"/>
</dbReference>
<dbReference type="InterPro" id="IPR004090">
    <property type="entry name" value="Chemotax_Me-accpt_rcpt"/>
</dbReference>
<comment type="similarity">
    <text evidence="2">Belongs to the methyl-accepting chemotaxis (MCP) protein family.</text>
</comment>
<gene>
    <name evidence="5" type="ORF">WH91_10225</name>
</gene>
<dbReference type="PRINTS" id="PR00260">
    <property type="entry name" value="CHEMTRNSDUCR"/>
</dbReference>
<accession>A0ABR5DYQ1</accession>
<evidence type="ECO:0000313" key="6">
    <source>
        <dbReference type="Proteomes" id="UP000033519"/>
    </source>
</evidence>
<dbReference type="InterPro" id="IPR051310">
    <property type="entry name" value="MCP_chemotaxis"/>
</dbReference>
<keyword evidence="1" id="KW-0488">Methylation</keyword>
<keyword evidence="6" id="KW-1185">Reference proteome</keyword>
<evidence type="ECO:0000313" key="5">
    <source>
        <dbReference type="EMBL" id="KKC33127.1"/>
    </source>
</evidence>
<dbReference type="Pfam" id="PF00015">
    <property type="entry name" value="MCPsignal"/>
    <property type="match status" value="1"/>
</dbReference>
<dbReference type="Gene3D" id="1.10.287.950">
    <property type="entry name" value="Methyl-accepting chemotaxis protein"/>
    <property type="match status" value="1"/>
</dbReference>
<dbReference type="InterPro" id="IPR004089">
    <property type="entry name" value="MCPsignal_dom"/>
</dbReference>
<evidence type="ECO:0000256" key="1">
    <source>
        <dbReference type="ARBA" id="ARBA00022481"/>
    </source>
</evidence>
<proteinExistence type="inferred from homology"/>
<evidence type="ECO:0000256" key="2">
    <source>
        <dbReference type="ARBA" id="ARBA00029447"/>
    </source>
</evidence>
<protein>
    <recommendedName>
        <fullName evidence="4">Methyl-accepting transducer domain-containing protein</fullName>
    </recommendedName>
</protein>